<feature type="non-terminal residue" evidence="1">
    <location>
        <position position="1"/>
    </location>
</feature>
<dbReference type="AlphaFoldDB" id="A0A0G1X170"/>
<proteinExistence type="predicted"/>
<dbReference type="EMBL" id="LCOY01000012">
    <property type="protein sequence ID" value="KKU88175.1"/>
    <property type="molecule type" value="Genomic_DNA"/>
</dbReference>
<evidence type="ECO:0000313" key="1">
    <source>
        <dbReference type="EMBL" id="KKU88175.1"/>
    </source>
</evidence>
<accession>A0A0G1X170</accession>
<evidence type="ECO:0000313" key="2">
    <source>
        <dbReference type="Proteomes" id="UP000034739"/>
    </source>
</evidence>
<gene>
    <name evidence="1" type="ORF">UY16_C0012G0016</name>
</gene>
<name>A0A0G1X170_9BACT</name>
<dbReference type="Proteomes" id="UP000034739">
    <property type="component" value="Unassembled WGS sequence"/>
</dbReference>
<sequence length="42" mass="5107">QWLTQILETNEHWEEAIANMEKLEKIQLMSKVSNARLYKILY</sequence>
<reference evidence="1 2" key="1">
    <citation type="journal article" date="2015" name="Nature">
        <title>rRNA introns, odd ribosomes, and small enigmatic genomes across a large radiation of phyla.</title>
        <authorList>
            <person name="Brown C.T."/>
            <person name="Hug L.A."/>
            <person name="Thomas B.C."/>
            <person name="Sharon I."/>
            <person name="Castelle C.J."/>
            <person name="Singh A."/>
            <person name="Wilkins M.J."/>
            <person name="Williams K.H."/>
            <person name="Banfield J.F."/>
        </authorList>
    </citation>
    <scope>NUCLEOTIDE SEQUENCE [LARGE SCALE GENOMIC DNA]</scope>
</reference>
<comment type="caution">
    <text evidence="1">The sequence shown here is derived from an EMBL/GenBank/DDBJ whole genome shotgun (WGS) entry which is preliminary data.</text>
</comment>
<organism evidence="1 2">
    <name type="scientific">Candidatus Gottesmanbacteria bacterium GW2011_GWA2_47_9</name>
    <dbReference type="NCBI Taxonomy" id="1618445"/>
    <lineage>
        <taxon>Bacteria</taxon>
        <taxon>Candidatus Gottesmaniibacteriota</taxon>
    </lineage>
</organism>
<protein>
    <submittedName>
        <fullName evidence="1">Uncharacterized protein</fullName>
    </submittedName>
</protein>